<organism evidence="2 3">
    <name type="scientific">Paenibacillus septentrionalis</name>
    <dbReference type="NCBI Taxonomy" id="429342"/>
    <lineage>
        <taxon>Bacteria</taxon>
        <taxon>Bacillati</taxon>
        <taxon>Bacillota</taxon>
        <taxon>Bacilli</taxon>
        <taxon>Bacillales</taxon>
        <taxon>Paenibacillaceae</taxon>
        <taxon>Paenibacillus</taxon>
    </lineage>
</organism>
<evidence type="ECO:0000313" key="3">
    <source>
        <dbReference type="Proteomes" id="UP001596233"/>
    </source>
</evidence>
<dbReference type="Proteomes" id="UP001596233">
    <property type="component" value="Unassembled WGS sequence"/>
</dbReference>
<accession>A0ABW1V575</accession>
<dbReference type="EMBL" id="JBHSTE010000004">
    <property type="protein sequence ID" value="MFC6333914.1"/>
    <property type="molecule type" value="Genomic_DNA"/>
</dbReference>
<keyword evidence="1" id="KW-0812">Transmembrane</keyword>
<evidence type="ECO:0000256" key="1">
    <source>
        <dbReference type="SAM" id="Phobius"/>
    </source>
</evidence>
<dbReference type="RefSeq" id="WP_379235857.1">
    <property type="nucleotide sequence ID" value="NZ_JBHSTE010000004.1"/>
</dbReference>
<feature type="transmembrane region" description="Helical" evidence="1">
    <location>
        <begin position="7"/>
        <end position="28"/>
    </location>
</feature>
<keyword evidence="3" id="KW-1185">Reference proteome</keyword>
<name>A0ABW1V575_9BACL</name>
<gene>
    <name evidence="2" type="ORF">ACFP56_14900</name>
</gene>
<proteinExistence type="predicted"/>
<reference evidence="3" key="1">
    <citation type="journal article" date="2019" name="Int. J. Syst. Evol. Microbiol.">
        <title>The Global Catalogue of Microorganisms (GCM) 10K type strain sequencing project: providing services to taxonomists for standard genome sequencing and annotation.</title>
        <authorList>
            <consortium name="The Broad Institute Genomics Platform"/>
            <consortium name="The Broad Institute Genome Sequencing Center for Infectious Disease"/>
            <person name="Wu L."/>
            <person name="Ma J."/>
        </authorList>
    </citation>
    <scope>NUCLEOTIDE SEQUENCE [LARGE SCALE GENOMIC DNA]</scope>
    <source>
        <strain evidence="3">PCU 280</strain>
    </source>
</reference>
<keyword evidence="1" id="KW-1133">Transmembrane helix</keyword>
<comment type="caution">
    <text evidence="2">The sequence shown here is derived from an EMBL/GenBank/DDBJ whole genome shotgun (WGS) entry which is preliminary data.</text>
</comment>
<sequence length="166" mass="18572">MENIASFLKTTISILITLAIISAGIFLWNKTIPVLELANNQASIQAMELADQQYSAYDNQLVSGSQLNTAYRRYSNHDVFVLYVQKKNNNGTRTNFGIRPSGSGPCRDFDFSTGKLKTGTLANCYVNEDDLQSYSGTYYVPPQSKFQAVLVRDLNNSVIGIYFKEQ</sequence>
<protein>
    <submittedName>
        <fullName evidence="2">Uncharacterized protein</fullName>
    </submittedName>
</protein>
<evidence type="ECO:0000313" key="2">
    <source>
        <dbReference type="EMBL" id="MFC6333914.1"/>
    </source>
</evidence>
<keyword evidence="1" id="KW-0472">Membrane</keyword>